<protein>
    <recommendedName>
        <fullName evidence="4">PknH-like extracellular domain-containing protein</fullName>
    </recommendedName>
</protein>
<dbReference type="Proteomes" id="UP000198282">
    <property type="component" value="Unassembled WGS sequence"/>
</dbReference>
<keyword evidence="3" id="KW-1185">Reference proteome</keyword>
<name>A0A239JPY7_9ACTN</name>
<keyword evidence="1" id="KW-0732">Signal</keyword>
<gene>
    <name evidence="2" type="ORF">SAMN05216276_102369</name>
</gene>
<organism evidence="2 3">
    <name type="scientific">Streptosporangium subroseum</name>
    <dbReference type="NCBI Taxonomy" id="106412"/>
    <lineage>
        <taxon>Bacteria</taxon>
        <taxon>Bacillati</taxon>
        <taxon>Actinomycetota</taxon>
        <taxon>Actinomycetes</taxon>
        <taxon>Streptosporangiales</taxon>
        <taxon>Streptosporangiaceae</taxon>
        <taxon>Streptosporangium</taxon>
    </lineage>
</organism>
<evidence type="ECO:0000313" key="3">
    <source>
        <dbReference type="Proteomes" id="UP000198282"/>
    </source>
</evidence>
<dbReference type="AlphaFoldDB" id="A0A239JPY7"/>
<evidence type="ECO:0000313" key="2">
    <source>
        <dbReference type="EMBL" id="SNT06844.1"/>
    </source>
</evidence>
<dbReference type="EMBL" id="FZOD01000023">
    <property type="protein sequence ID" value="SNT06844.1"/>
    <property type="molecule type" value="Genomic_DNA"/>
</dbReference>
<proteinExistence type="predicted"/>
<feature type="signal peptide" evidence="1">
    <location>
        <begin position="1"/>
        <end position="25"/>
    </location>
</feature>
<accession>A0A239JPY7</accession>
<feature type="chain" id="PRO_5039519135" description="PknH-like extracellular domain-containing protein" evidence="1">
    <location>
        <begin position="26"/>
        <end position="220"/>
    </location>
</feature>
<sequence>MARRTCIAALVVICGLLSGSLVNCGADKMGPGTAANPGEELARLRGLLKEPKELPDGFSARQRDGWKTPFRPVGSDCRLVLDTAGGSPPQWAPGARVAVTYPGDKLGELAGVGLASYTGDDAKAHFAELTRALGSCPVAASPRAGKGTSFRVSPLKLRGVGDEVQARRLRGRLNGYPYEMHLVFARAGSTLVSLVHAGISRVDVGRTRQLAHFLLDRAGA</sequence>
<evidence type="ECO:0008006" key="4">
    <source>
        <dbReference type="Google" id="ProtNLM"/>
    </source>
</evidence>
<evidence type="ECO:0000256" key="1">
    <source>
        <dbReference type="SAM" id="SignalP"/>
    </source>
</evidence>
<reference evidence="2 3" key="1">
    <citation type="submission" date="2017-06" db="EMBL/GenBank/DDBJ databases">
        <authorList>
            <person name="Kim H.J."/>
            <person name="Triplett B.A."/>
        </authorList>
    </citation>
    <scope>NUCLEOTIDE SEQUENCE [LARGE SCALE GENOMIC DNA]</scope>
    <source>
        <strain evidence="2 3">CGMCC 4.2132</strain>
    </source>
</reference>